<dbReference type="PANTHER" id="PTHR46637:SF1">
    <property type="entry name" value="BLL5188 PROTEIN"/>
    <property type="match status" value="1"/>
</dbReference>
<protein>
    <submittedName>
        <fullName evidence="2">Transposase</fullName>
    </submittedName>
</protein>
<dbReference type="InterPro" id="IPR025161">
    <property type="entry name" value="IS402-like_dom"/>
</dbReference>
<keyword evidence="3" id="KW-1185">Reference proteome</keyword>
<proteinExistence type="predicted"/>
<evidence type="ECO:0000313" key="3">
    <source>
        <dbReference type="Proteomes" id="UP001595923"/>
    </source>
</evidence>
<organism evidence="2 3">
    <name type="scientific">Nocardiopsis mangrovi</name>
    <dbReference type="NCBI Taxonomy" id="1179818"/>
    <lineage>
        <taxon>Bacteria</taxon>
        <taxon>Bacillati</taxon>
        <taxon>Actinomycetota</taxon>
        <taxon>Actinomycetes</taxon>
        <taxon>Streptosporangiales</taxon>
        <taxon>Nocardiopsidaceae</taxon>
        <taxon>Nocardiopsis</taxon>
    </lineage>
</organism>
<reference evidence="3" key="1">
    <citation type="journal article" date="2019" name="Int. J. Syst. Evol. Microbiol.">
        <title>The Global Catalogue of Microorganisms (GCM) 10K type strain sequencing project: providing services to taxonomists for standard genome sequencing and annotation.</title>
        <authorList>
            <consortium name="The Broad Institute Genomics Platform"/>
            <consortium name="The Broad Institute Genome Sequencing Center for Infectious Disease"/>
            <person name="Wu L."/>
            <person name="Ma J."/>
        </authorList>
    </citation>
    <scope>NUCLEOTIDE SEQUENCE [LARGE SCALE GENOMIC DNA]</scope>
    <source>
        <strain evidence="3">XZYJ18</strain>
    </source>
</reference>
<dbReference type="Pfam" id="PF13340">
    <property type="entry name" value="DUF4096"/>
    <property type="match status" value="1"/>
</dbReference>
<feature type="domain" description="Insertion element IS402-like" evidence="1">
    <location>
        <begin position="10"/>
        <end position="86"/>
    </location>
</feature>
<accession>A0ABV9E465</accession>
<dbReference type="RefSeq" id="WP_378578796.1">
    <property type="nucleotide sequence ID" value="NZ_JBHSFQ010000032.1"/>
</dbReference>
<name>A0ABV9E465_9ACTN</name>
<dbReference type="PANTHER" id="PTHR46637">
    <property type="entry name" value="TIS1421-TRANSPOSASE PROTEIN A"/>
    <property type="match status" value="1"/>
</dbReference>
<comment type="caution">
    <text evidence="2">The sequence shown here is derived from an EMBL/GenBank/DDBJ whole genome shotgun (WGS) entry which is preliminary data.</text>
</comment>
<dbReference type="Proteomes" id="UP001595923">
    <property type="component" value="Unassembled WGS sequence"/>
</dbReference>
<sequence>MDGLARRLVPDELWAIADPLLPGPARRPQGGGRSTADRRAVLTAVVYVVTSGSAWQLLPPYFGVAVPTAHRWFLRWSRAGVWRSLHDAVRAGSGDPALAEWTRAILDGASARSGETGCTPG</sequence>
<dbReference type="EMBL" id="JBHSFQ010000032">
    <property type="protein sequence ID" value="MFC4565116.1"/>
    <property type="molecule type" value="Genomic_DNA"/>
</dbReference>
<gene>
    <name evidence="2" type="ORF">ACFO4E_24940</name>
</gene>
<evidence type="ECO:0000313" key="2">
    <source>
        <dbReference type="EMBL" id="MFC4565116.1"/>
    </source>
</evidence>
<evidence type="ECO:0000259" key="1">
    <source>
        <dbReference type="Pfam" id="PF13340"/>
    </source>
</evidence>
<dbReference type="InterPro" id="IPR052909">
    <property type="entry name" value="Transposase_6_like"/>
</dbReference>